<proteinExistence type="predicted"/>
<reference evidence="1" key="1">
    <citation type="submission" date="2025-03" db="EMBL/GenBank/DDBJ databases">
        <authorList>
            <consortium name="ELIXIR-Norway"/>
            <consortium name="Elixir Norway"/>
        </authorList>
    </citation>
    <scope>NUCLEOTIDE SEQUENCE</scope>
</reference>
<sequence>MHTMKYMENKNNVIEFILLRLTENPKKQKIIFIRFLVIYIVSVVGNALIVVTIIASPLLESPMYYFLSYLSFIDACYSS</sequence>
<protein>
    <submittedName>
        <fullName evidence="1">Uncharacterized protein</fullName>
    </submittedName>
</protein>
<name>A0ACB1KEP9_RANTA</name>
<dbReference type="Proteomes" id="UP001162501">
    <property type="component" value="Unassembled WGS sequence"/>
</dbReference>
<evidence type="ECO:0000313" key="2">
    <source>
        <dbReference type="Proteomes" id="UP001162501"/>
    </source>
</evidence>
<feature type="non-terminal residue" evidence="1">
    <location>
        <position position="79"/>
    </location>
</feature>
<dbReference type="EMBL" id="CATOBB020000170">
    <property type="protein sequence ID" value="CAM9130597.1"/>
    <property type="molecule type" value="Genomic_DNA"/>
</dbReference>
<accession>A0ACB1KEP9</accession>
<organism evidence="1 2">
    <name type="scientific">Rangifer tarandus platyrhynchus</name>
    <name type="common">Svalbard reindeer</name>
    <dbReference type="NCBI Taxonomy" id="3082113"/>
    <lineage>
        <taxon>Eukaryota</taxon>
        <taxon>Metazoa</taxon>
        <taxon>Chordata</taxon>
        <taxon>Craniata</taxon>
        <taxon>Vertebrata</taxon>
        <taxon>Euteleostomi</taxon>
        <taxon>Mammalia</taxon>
        <taxon>Eutheria</taxon>
        <taxon>Laurasiatheria</taxon>
        <taxon>Artiodactyla</taxon>
        <taxon>Ruminantia</taxon>
        <taxon>Pecora</taxon>
        <taxon>Cervidae</taxon>
        <taxon>Odocoileinae</taxon>
        <taxon>Rangifer</taxon>
    </lineage>
</organism>
<comment type="caution">
    <text evidence="1">The sequence shown here is derived from an EMBL/GenBank/DDBJ whole genome shotgun (WGS) entry which is preliminary data.</text>
</comment>
<gene>
    <name evidence="1" type="ORF">MRATA1EN22A_LOCUS28831</name>
</gene>
<evidence type="ECO:0000313" key="1">
    <source>
        <dbReference type="EMBL" id="CAM9130597.1"/>
    </source>
</evidence>